<evidence type="ECO:0000313" key="2">
    <source>
        <dbReference type="EMBL" id="RGM75007.1"/>
    </source>
</evidence>
<dbReference type="InterPro" id="IPR006944">
    <property type="entry name" value="Phage/GTA_portal"/>
</dbReference>
<dbReference type="AlphaFoldDB" id="A0A3E4YJQ7"/>
<organism evidence="2 3">
    <name type="scientific">Agathobacter rectalis</name>
    <dbReference type="NCBI Taxonomy" id="39491"/>
    <lineage>
        <taxon>Bacteria</taxon>
        <taxon>Bacillati</taxon>
        <taxon>Bacillota</taxon>
        <taxon>Clostridia</taxon>
        <taxon>Lachnospirales</taxon>
        <taxon>Lachnospiraceae</taxon>
        <taxon>Agathobacter</taxon>
    </lineage>
</organism>
<feature type="compositionally biased region" description="Polar residues" evidence="1">
    <location>
        <begin position="414"/>
        <end position="425"/>
    </location>
</feature>
<name>A0A3E4YJQ7_9FIRM</name>
<gene>
    <name evidence="2" type="ORF">DXB99_00320</name>
</gene>
<dbReference type="RefSeq" id="WP_117717909.1">
    <property type="nucleotide sequence ID" value="NZ_QSTP01000001.1"/>
</dbReference>
<dbReference type="NCBIfam" id="TIGR01537">
    <property type="entry name" value="portal_HK97"/>
    <property type="match status" value="1"/>
</dbReference>
<sequence>MGIKSLFGFGQARDKPVDKAADAGYSFLFGRTTSGKPVNERTAMQTTAVYACVRILAEAVASLPLHVYEYRDDGGKKLVHDHPLYYLLHDEPNPEMTSFVFRETLMSHLLIWGNAYAQIIRDGAGRVLGLYPLLPDKMEVQRDDKGNIYYVYSRNSDENPTFKEYGNIKLKAEDVLHIPGLGFDGLIGYSPIAMAKNAVGMTLACEEYGASFFANGANPGGVLEHPGVLKDPSKVRESWNSVYRGVSNAHKIAVLEEGMKYQQIGIPPEEAQFLETRKFQINEIARLYRIPPHMVGDLDKSSFSNIEQQSLEFVKYTLDPWVIRWEQSLQRSLLLPGEKGKYFIKLNVDGLLRGDYQSRMNGYAVGRQNGWFSANDIREMENMNPIPDEEGGNLYLINGAMTKLADAGAFAKTDTGQQNTPAQENSGKRGKR</sequence>
<dbReference type="Proteomes" id="UP000260758">
    <property type="component" value="Unassembled WGS sequence"/>
</dbReference>
<comment type="caution">
    <text evidence="2">The sequence shown here is derived from an EMBL/GenBank/DDBJ whole genome shotgun (WGS) entry which is preliminary data.</text>
</comment>
<evidence type="ECO:0000256" key="1">
    <source>
        <dbReference type="SAM" id="MobiDB-lite"/>
    </source>
</evidence>
<dbReference type="Pfam" id="PF04860">
    <property type="entry name" value="Phage_portal"/>
    <property type="match status" value="1"/>
</dbReference>
<evidence type="ECO:0000313" key="3">
    <source>
        <dbReference type="Proteomes" id="UP000260758"/>
    </source>
</evidence>
<proteinExistence type="predicted"/>
<dbReference type="InterPro" id="IPR006427">
    <property type="entry name" value="Portal_HK97"/>
</dbReference>
<dbReference type="EMBL" id="QSTP01000001">
    <property type="protein sequence ID" value="RGM75007.1"/>
    <property type="molecule type" value="Genomic_DNA"/>
</dbReference>
<protein>
    <submittedName>
        <fullName evidence="2">Phage portal protein</fullName>
    </submittedName>
</protein>
<accession>A0A3E4YJQ7</accession>
<reference evidence="2 3" key="1">
    <citation type="submission" date="2018-08" db="EMBL/GenBank/DDBJ databases">
        <title>A genome reference for cultivated species of the human gut microbiota.</title>
        <authorList>
            <person name="Zou Y."/>
            <person name="Xue W."/>
            <person name="Luo G."/>
        </authorList>
    </citation>
    <scope>NUCLEOTIDE SEQUENCE [LARGE SCALE GENOMIC DNA]</scope>
    <source>
        <strain evidence="2 3">OM07-13</strain>
    </source>
</reference>
<feature type="region of interest" description="Disordered" evidence="1">
    <location>
        <begin position="412"/>
        <end position="432"/>
    </location>
</feature>
<dbReference type="Gene3D" id="1.20.1270.210">
    <property type="match status" value="1"/>
</dbReference>